<dbReference type="EMBL" id="JAIXMP010000076">
    <property type="protein sequence ID" value="KAI9243300.1"/>
    <property type="molecule type" value="Genomic_DNA"/>
</dbReference>
<evidence type="ECO:0000313" key="1">
    <source>
        <dbReference type="EMBL" id="KAI9243300.1"/>
    </source>
</evidence>
<protein>
    <submittedName>
        <fullName evidence="1">Uncharacterized protein</fullName>
    </submittedName>
</protein>
<dbReference type="Proteomes" id="UP001209540">
    <property type="component" value="Unassembled WGS sequence"/>
</dbReference>
<dbReference type="AlphaFoldDB" id="A0AAD5P6U2"/>
<accession>A0AAD5P6U2</accession>
<organism evidence="1 2">
    <name type="scientific">Phascolomyces articulosus</name>
    <dbReference type="NCBI Taxonomy" id="60185"/>
    <lineage>
        <taxon>Eukaryota</taxon>
        <taxon>Fungi</taxon>
        <taxon>Fungi incertae sedis</taxon>
        <taxon>Mucoromycota</taxon>
        <taxon>Mucoromycotina</taxon>
        <taxon>Mucoromycetes</taxon>
        <taxon>Mucorales</taxon>
        <taxon>Lichtheimiaceae</taxon>
        <taxon>Phascolomyces</taxon>
    </lineage>
</organism>
<reference evidence="1" key="1">
    <citation type="journal article" date="2022" name="IScience">
        <title>Evolution of zygomycete secretomes and the origins of terrestrial fungal ecologies.</title>
        <authorList>
            <person name="Chang Y."/>
            <person name="Wang Y."/>
            <person name="Mondo S."/>
            <person name="Ahrendt S."/>
            <person name="Andreopoulos W."/>
            <person name="Barry K."/>
            <person name="Beard J."/>
            <person name="Benny G.L."/>
            <person name="Blankenship S."/>
            <person name="Bonito G."/>
            <person name="Cuomo C."/>
            <person name="Desiro A."/>
            <person name="Gervers K.A."/>
            <person name="Hundley H."/>
            <person name="Kuo A."/>
            <person name="LaButti K."/>
            <person name="Lang B.F."/>
            <person name="Lipzen A."/>
            <person name="O'Donnell K."/>
            <person name="Pangilinan J."/>
            <person name="Reynolds N."/>
            <person name="Sandor L."/>
            <person name="Smith M.E."/>
            <person name="Tsang A."/>
            <person name="Grigoriev I.V."/>
            <person name="Stajich J.E."/>
            <person name="Spatafora J.W."/>
        </authorList>
    </citation>
    <scope>NUCLEOTIDE SEQUENCE</scope>
    <source>
        <strain evidence="1">RSA 2281</strain>
    </source>
</reference>
<name>A0AAD5P6U2_9FUNG</name>
<comment type="caution">
    <text evidence="1">The sequence shown here is derived from an EMBL/GenBank/DDBJ whole genome shotgun (WGS) entry which is preliminary data.</text>
</comment>
<reference evidence="1" key="2">
    <citation type="submission" date="2023-02" db="EMBL/GenBank/DDBJ databases">
        <authorList>
            <consortium name="DOE Joint Genome Institute"/>
            <person name="Mondo S.J."/>
            <person name="Chang Y."/>
            <person name="Wang Y."/>
            <person name="Ahrendt S."/>
            <person name="Andreopoulos W."/>
            <person name="Barry K."/>
            <person name="Beard J."/>
            <person name="Benny G.L."/>
            <person name="Blankenship S."/>
            <person name="Bonito G."/>
            <person name="Cuomo C."/>
            <person name="Desiro A."/>
            <person name="Gervers K.A."/>
            <person name="Hundley H."/>
            <person name="Kuo A."/>
            <person name="LaButti K."/>
            <person name="Lang B.F."/>
            <person name="Lipzen A."/>
            <person name="O'Donnell K."/>
            <person name="Pangilinan J."/>
            <person name="Reynolds N."/>
            <person name="Sandor L."/>
            <person name="Smith M.W."/>
            <person name="Tsang A."/>
            <person name="Grigoriev I.V."/>
            <person name="Stajich J.E."/>
            <person name="Spatafora J.W."/>
        </authorList>
    </citation>
    <scope>NUCLEOTIDE SEQUENCE</scope>
    <source>
        <strain evidence="1">RSA 2281</strain>
    </source>
</reference>
<proteinExistence type="predicted"/>
<gene>
    <name evidence="1" type="ORF">BDA99DRAFT_530685</name>
</gene>
<sequence>MPRKEQNHSPDEEKRSLAKKLFITTDEMKNIKLCEALNKVKEDTEFYSRVNELERTYLQPLNIKKPSNKNFTTHTIFTTSIAPTIKPILKTSPPPLPVPTTTAVTETPLPKACLPIETKHIPKPKSEYNKDPKTTTTSINNSFKNNTKVITIQLSNPWTPSRKPKAVQFFKALYDPLRFKYIYIPYQKRLPQPEIRQYFHSIKINPNHVLDISFPARNVLGLLIHIQYVPDVSKILNAANTPILHDFNPTDANHIRDPAYTSLPKQEKSEIAIYCHRNCCLHTLA</sequence>
<keyword evidence="2" id="KW-1185">Reference proteome</keyword>
<evidence type="ECO:0000313" key="2">
    <source>
        <dbReference type="Proteomes" id="UP001209540"/>
    </source>
</evidence>